<evidence type="ECO:0000313" key="8">
    <source>
        <dbReference type="EMBL" id="TDW56376.1"/>
    </source>
</evidence>
<evidence type="ECO:0000256" key="5">
    <source>
        <dbReference type="ARBA" id="ARBA00049629"/>
    </source>
</evidence>
<comment type="similarity">
    <text evidence="2">Belongs to the bacterial solute-binding protein 1 family.</text>
</comment>
<dbReference type="EMBL" id="NQJF01000015">
    <property type="protein sequence ID" value="OYD21403.1"/>
    <property type="molecule type" value="Genomic_DNA"/>
</dbReference>
<dbReference type="EMBL" id="SODO01000014">
    <property type="protein sequence ID" value="TDW56376.1"/>
    <property type="molecule type" value="Genomic_DNA"/>
</dbReference>
<evidence type="ECO:0000256" key="1">
    <source>
        <dbReference type="ARBA" id="ARBA00004418"/>
    </source>
</evidence>
<dbReference type="Gene3D" id="3.40.190.10">
    <property type="entry name" value="Periplasmic binding protein-like II"/>
    <property type="match status" value="2"/>
</dbReference>
<evidence type="ECO:0000256" key="2">
    <source>
        <dbReference type="ARBA" id="ARBA00008520"/>
    </source>
</evidence>
<reference evidence="8 10" key="2">
    <citation type="submission" date="2019-03" db="EMBL/GenBank/DDBJ databases">
        <title>Genomic Encyclopedia of Archaeal and Bacterial Type Strains, Phase II (KMG-II): from individual species to whole genera.</title>
        <authorList>
            <person name="Goeker M."/>
        </authorList>
    </citation>
    <scope>NUCLEOTIDE SEQUENCE [LARGE SCALE GENOMIC DNA]</scope>
    <source>
        <strain evidence="8 10">DSM 15594</strain>
    </source>
</reference>
<sequence length="407" mass="46420">MRAKRIFFCMTMLFCSRLSGTEIDLMHWWASPAEQKLVSLMAKELKHQGVELSASGVAGVGFQSYFSQLTERLQQGRPPDFAQLSGHRVQPAHLRDIVYPDAAPGWDDWIPLAVQQTAKQGERWFAVPVSVHAINWLWVNTSLWRQLESRPPDNWQELLVVLQKAQDKGWIPLAVSGSNWNISVLFSVVAIDVLGVDHYRRILIERKLHEGDDRRLRRIFSRMNTLRSFAPDNYQSLTPQDAMALMQNGQALMHLQGTWANAALTGAGWQPGRDFECFHFPGTQAMPIFISDLMVSYQGSPASLQDKQRFINTIMGRDFQKRWSLLSGGLPARVDISLDGFNDCSRKVINNMRMSHMHGTVVSFRYEHREQIEQVIMHHFNQQLSDDDAVARLIEILSPPPVTDFPA</sequence>
<keyword evidence="3" id="KW-0813">Transport</keyword>
<gene>
    <name evidence="7" type="ORF">B6S09_15875</name>
    <name evidence="8" type="ORF">LY04_02998</name>
</gene>
<evidence type="ECO:0000313" key="9">
    <source>
        <dbReference type="Proteomes" id="UP000243640"/>
    </source>
</evidence>
<comment type="caution">
    <text evidence="7">The sequence shown here is derived from an EMBL/GenBank/DDBJ whole genome shotgun (WGS) entry which is preliminary data.</text>
</comment>
<dbReference type="PANTHER" id="PTHR43649:SF28">
    <property type="entry name" value="BINDING PROTEIN COMPONENT OF ABC SUGAR TRANSPORTER-RELATED"/>
    <property type="match status" value="1"/>
</dbReference>
<dbReference type="PANTHER" id="PTHR43649">
    <property type="entry name" value="ARABINOSE-BINDING PROTEIN-RELATED"/>
    <property type="match status" value="1"/>
</dbReference>
<keyword evidence="4" id="KW-0732">Signal</keyword>
<dbReference type="InterPro" id="IPR050490">
    <property type="entry name" value="Bact_solute-bd_prot1"/>
</dbReference>
<evidence type="ECO:0000313" key="10">
    <source>
        <dbReference type="Proteomes" id="UP000295058"/>
    </source>
</evidence>
<keyword evidence="10" id="KW-1185">Reference proteome</keyword>
<evidence type="ECO:0000256" key="3">
    <source>
        <dbReference type="ARBA" id="ARBA00022448"/>
    </source>
</evidence>
<reference evidence="7 9" key="1">
    <citation type="submission" date="2017-08" db="EMBL/GenBank/DDBJ databases">
        <title>Draft Genome Sequence of the Marine Bacterium Oceanimonas baumannii ATCC 700832.</title>
        <authorList>
            <person name="Mcclelland W.D."/>
            <person name="Brennan M.A."/>
            <person name="Trachtenberg A.M."/>
            <person name="Maclea K.S."/>
        </authorList>
    </citation>
    <scope>NUCLEOTIDE SEQUENCE [LARGE SCALE GENOMIC DNA]</scope>
    <source>
        <strain evidence="7 9">ATCC 700832</strain>
    </source>
</reference>
<protein>
    <recommendedName>
        <fullName evidence="6">Probable sugar-binding periplasmic protein</fullName>
    </recommendedName>
</protein>
<name>A0A235C9Z8_9GAMM</name>
<dbReference type="Proteomes" id="UP000243640">
    <property type="component" value="Unassembled WGS sequence"/>
</dbReference>
<dbReference type="Pfam" id="PF01547">
    <property type="entry name" value="SBP_bac_1"/>
    <property type="match status" value="1"/>
</dbReference>
<dbReference type="OrthoDB" id="5580590at2"/>
<dbReference type="GO" id="GO:0042597">
    <property type="term" value="C:periplasmic space"/>
    <property type="evidence" value="ECO:0007669"/>
    <property type="project" value="UniProtKB-SubCell"/>
</dbReference>
<organism evidence="7 9">
    <name type="scientific">Oceanimonas baumannii</name>
    <dbReference type="NCBI Taxonomy" id="129578"/>
    <lineage>
        <taxon>Bacteria</taxon>
        <taxon>Pseudomonadati</taxon>
        <taxon>Pseudomonadota</taxon>
        <taxon>Gammaproteobacteria</taxon>
        <taxon>Aeromonadales</taxon>
        <taxon>Aeromonadaceae</taxon>
        <taxon>Oceanimonas</taxon>
    </lineage>
</organism>
<dbReference type="SUPFAM" id="SSF53850">
    <property type="entry name" value="Periplasmic binding protein-like II"/>
    <property type="match status" value="1"/>
</dbReference>
<dbReference type="AlphaFoldDB" id="A0A235C9Z8"/>
<dbReference type="Proteomes" id="UP000295058">
    <property type="component" value="Unassembled WGS sequence"/>
</dbReference>
<accession>A0A235C9Z8</accession>
<comment type="function">
    <text evidence="5">Part of a binding-protein-dependent transport system for a sugar.</text>
</comment>
<evidence type="ECO:0000313" key="7">
    <source>
        <dbReference type="EMBL" id="OYD21403.1"/>
    </source>
</evidence>
<evidence type="ECO:0000256" key="6">
    <source>
        <dbReference type="ARBA" id="ARBA00049753"/>
    </source>
</evidence>
<proteinExistence type="inferred from homology"/>
<evidence type="ECO:0000256" key="4">
    <source>
        <dbReference type="ARBA" id="ARBA00022729"/>
    </source>
</evidence>
<dbReference type="InterPro" id="IPR006059">
    <property type="entry name" value="SBP"/>
</dbReference>
<comment type="subcellular location">
    <subcellularLocation>
        <location evidence="1">Periplasm</location>
    </subcellularLocation>
</comment>